<evidence type="ECO:0000313" key="4">
    <source>
        <dbReference type="EMBL" id="MPN40792.1"/>
    </source>
</evidence>
<dbReference type="NCBIfam" id="NF005840">
    <property type="entry name" value="PRK07757.1"/>
    <property type="match status" value="1"/>
</dbReference>
<evidence type="ECO:0000259" key="3">
    <source>
        <dbReference type="PROSITE" id="PS51186"/>
    </source>
</evidence>
<name>A0A645HQR9_9ZZZZ</name>
<dbReference type="PANTHER" id="PTHR43626:SF4">
    <property type="entry name" value="GCN5-RELATED N-ACETYLTRANSFERASE 2, CHLOROPLASTIC"/>
    <property type="match status" value="1"/>
</dbReference>
<dbReference type="Gene3D" id="3.40.630.30">
    <property type="match status" value="1"/>
</dbReference>
<reference evidence="4" key="1">
    <citation type="submission" date="2019-08" db="EMBL/GenBank/DDBJ databases">
        <authorList>
            <person name="Kucharzyk K."/>
            <person name="Murdoch R.W."/>
            <person name="Higgins S."/>
            <person name="Loffler F."/>
        </authorList>
    </citation>
    <scope>NUCLEOTIDE SEQUENCE</scope>
</reference>
<dbReference type="Pfam" id="PF00583">
    <property type="entry name" value="Acetyltransf_1"/>
    <property type="match status" value="1"/>
</dbReference>
<dbReference type="InterPro" id="IPR016181">
    <property type="entry name" value="Acyl_CoA_acyltransferase"/>
</dbReference>
<sequence>MIAFRKAKMSDVEDLHQLINDFAGRGVMLPRSRNALYEALREFTILEDKGQLIGAGALHIIWDDLAEIRALAIRINYQGQSLGRELIDILLSEAKELEISQIFSLTYQKEFFLKCGFQEISKEKMSPKVWKECINCPKFPNCDEVAMIYKER</sequence>
<comment type="caution">
    <text evidence="4">The sequence shown here is derived from an EMBL/GenBank/DDBJ whole genome shotgun (WGS) entry which is preliminary data.</text>
</comment>
<keyword evidence="1 4" id="KW-0808">Transferase</keyword>
<evidence type="ECO:0000256" key="2">
    <source>
        <dbReference type="ARBA" id="ARBA00023315"/>
    </source>
</evidence>
<feature type="domain" description="N-acetyltransferase" evidence="3">
    <location>
        <begin position="2"/>
        <end position="143"/>
    </location>
</feature>
<dbReference type="SUPFAM" id="SSF55729">
    <property type="entry name" value="Acyl-CoA N-acyltransferases (Nat)"/>
    <property type="match status" value="1"/>
</dbReference>
<dbReference type="PROSITE" id="PS51186">
    <property type="entry name" value="GNAT"/>
    <property type="match status" value="1"/>
</dbReference>
<dbReference type="GO" id="GO:0005737">
    <property type="term" value="C:cytoplasm"/>
    <property type="evidence" value="ECO:0007669"/>
    <property type="project" value="TreeGrafter"/>
</dbReference>
<gene>
    <name evidence="4" type="primary">argA_13</name>
    <name evidence="4" type="ORF">SDC9_188331</name>
</gene>
<dbReference type="InterPro" id="IPR045039">
    <property type="entry name" value="NSI-like"/>
</dbReference>
<dbReference type="EMBL" id="VSSQ01097419">
    <property type="protein sequence ID" value="MPN40792.1"/>
    <property type="molecule type" value="Genomic_DNA"/>
</dbReference>
<accession>A0A645HQR9</accession>
<evidence type="ECO:0000256" key="1">
    <source>
        <dbReference type="ARBA" id="ARBA00022679"/>
    </source>
</evidence>
<dbReference type="InterPro" id="IPR000182">
    <property type="entry name" value="GNAT_dom"/>
</dbReference>
<dbReference type="EC" id="2.3.1.1" evidence="4"/>
<dbReference type="AlphaFoldDB" id="A0A645HQR9"/>
<keyword evidence="2 4" id="KW-0012">Acyltransferase</keyword>
<protein>
    <submittedName>
        <fullName evidence="4">Amino-acid acetyltransferase</fullName>
        <ecNumber evidence="4">2.3.1.1</ecNumber>
    </submittedName>
</protein>
<proteinExistence type="predicted"/>
<dbReference type="GO" id="GO:0008080">
    <property type="term" value="F:N-acetyltransferase activity"/>
    <property type="evidence" value="ECO:0007669"/>
    <property type="project" value="InterPro"/>
</dbReference>
<dbReference type="CDD" id="cd04301">
    <property type="entry name" value="NAT_SF"/>
    <property type="match status" value="1"/>
</dbReference>
<organism evidence="4">
    <name type="scientific">bioreactor metagenome</name>
    <dbReference type="NCBI Taxonomy" id="1076179"/>
    <lineage>
        <taxon>unclassified sequences</taxon>
        <taxon>metagenomes</taxon>
        <taxon>ecological metagenomes</taxon>
    </lineage>
</organism>
<dbReference type="PANTHER" id="PTHR43626">
    <property type="entry name" value="ACYL-COA N-ACYLTRANSFERASE"/>
    <property type="match status" value="1"/>
</dbReference>